<protein>
    <submittedName>
        <fullName evidence="1">Uncharacterized protein</fullName>
    </submittedName>
</protein>
<reference evidence="1" key="1">
    <citation type="submission" date="2012-09" db="EMBL/GenBank/DDBJ databases">
        <title>Metagenomic Characterization of a Microbial Community in Wastewater Detects High Levels of Antibiotic Resistance.</title>
        <authorList>
            <person name="Abrams M."/>
            <person name="Caldwell A."/>
            <person name="Vandaei E."/>
            <person name="Lee W."/>
            <person name="Perrott J."/>
            <person name="Khan S.Y."/>
            <person name="Ta J."/>
            <person name="Romero D."/>
            <person name="Nguyen V."/>
            <person name="Pourmand N."/>
            <person name="Ouverney C.C."/>
        </authorList>
    </citation>
    <scope>NUCLEOTIDE SEQUENCE</scope>
</reference>
<name>L7VZ48_9BACT</name>
<accession>L7VZ48</accession>
<sequence>MTAPSYITDDAPATVQDAYRRHCQQKQLPAVTVTARKGRYYLVVLDMAPTGRTLNAVGQQVISQLAFRLGSVTPTHEGIKAYSLHTAQTLAQRLASIGKDRRFWSR</sequence>
<organism evidence="1">
    <name type="scientific">uncultured bacterium A1Q1_fos_2004</name>
    <dbReference type="NCBI Taxonomy" id="1256557"/>
    <lineage>
        <taxon>Bacteria</taxon>
        <taxon>environmental samples</taxon>
    </lineage>
</organism>
<dbReference type="EMBL" id="JX649899">
    <property type="protein sequence ID" value="AGC72348.1"/>
    <property type="molecule type" value="Genomic_DNA"/>
</dbReference>
<dbReference type="AlphaFoldDB" id="L7VZ48"/>
<evidence type="ECO:0000313" key="1">
    <source>
        <dbReference type="EMBL" id="AGC72348.1"/>
    </source>
</evidence>
<proteinExistence type="predicted"/>